<dbReference type="PROSITE" id="PS00629">
    <property type="entry name" value="IMP_1"/>
    <property type="match status" value="1"/>
</dbReference>
<dbReference type="PANTHER" id="PTHR20854:SF4">
    <property type="entry name" value="INOSITOL-1-MONOPHOSPHATASE-RELATED"/>
    <property type="match status" value="1"/>
</dbReference>
<dbReference type="SUPFAM" id="SSF56655">
    <property type="entry name" value="Carbohydrate phosphatase"/>
    <property type="match status" value="1"/>
</dbReference>
<keyword evidence="1" id="KW-0479">Metal-binding</keyword>
<evidence type="ECO:0000256" key="1">
    <source>
        <dbReference type="ARBA" id="ARBA00022723"/>
    </source>
</evidence>
<sequence length="245" mass="25035">MGDDELLGLLAQAADAVAEALGRLEDWSAPGKRPGQYGLDLVADAAVLEVLDAAGVGVLSEESGRHRPEAELTVVVDPVDGSTNASRRLPWYATSLCAVDGEGPRAALVVNQATGERYQALRGAGAFRDGQPIQPSGSDGLTGAIVAVSGWPAQPVGWGQFRALGAAALELCAVADGRLDAFVADARHPLAPWDYLGGLLVCAEAGAAVPPWETTVTLEPGARRPVCCAASGLLRGALGRALGLP</sequence>
<evidence type="ECO:0000313" key="4">
    <source>
        <dbReference type="EMBL" id="MFC0081620.1"/>
    </source>
</evidence>
<keyword evidence="5" id="KW-1185">Reference proteome</keyword>
<dbReference type="Pfam" id="PF00459">
    <property type="entry name" value="Inositol_P"/>
    <property type="match status" value="1"/>
</dbReference>
<keyword evidence="3" id="KW-0460">Magnesium</keyword>
<dbReference type="PRINTS" id="PR00377">
    <property type="entry name" value="IMPHPHTASES"/>
</dbReference>
<reference evidence="4 5" key="1">
    <citation type="submission" date="2024-09" db="EMBL/GenBank/DDBJ databases">
        <authorList>
            <person name="Sun Q."/>
            <person name="Mori K."/>
        </authorList>
    </citation>
    <scope>NUCLEOTIDE SEQUENCE [LARGE SCALE GENOMIC DNA]</scope>
    <source>
        <strain evidence="4 5">JCM 15389</strain>
    </source>
</reference>
<dbReference type="InterPro" id="IPR000760">
    <property type="entry name" value="Inositol_monophosphatase-like"/>
</dbReference>
<dbReference type="Gene3D" id="3.30.540.10">
    <property type="entry name" value="Fructose-1,6-Bisphosphatase, subunit A, domain 1"/>
    <property type="match status" value="1"/>
</dbReference>
<comment type="caution">
    <text evidence="4">The sequence shown here is derived from an EMBL/GenBank/DDBJ whole genome shotgun (WGS) entry which is preliminary data.</text>
</comment>
<organism evidence="4 5">
    <name type="scientific">Aciditerrimonas ferrireducens</name>
    <dbReference type="NCBI Taxonomy" id="667306"/>
    <lineage>
        <taxon>Bacteria</taxon>
        <taxon>Bacillati</taxon>
        <taxon>Actinomycetota</taxon>
        <taxon>Acidimicrobiia</taxon>
        <taxon>Acidimicrobiales</taxon>
        <taxon>Acidimicrobiaceae</taxon>
        <taxon>Aciditerrimonas</taxon>
    </lineage>
</organism>
<dbReference type="InterPro" id="IPR020583">
    <property type="entry name" value="Inositol_monoP_metal-BS"/>
</dbReference>
<dbReference type="Gene3D" id="3.40.190.80">
    <property type="match status" value="1"/>
</dbReference>
<accession>A0ABV6C1P7</accession>
<dbReference type="PANTHER" id="PTHR20854">
    <property type="entry name" value="INOSITOL MONOPHOSPHATASE"/>
    <property type="match status" value="1"/>
</dbReference>
<evidence type="ECO:0000256" key="3">
    <source>
        <dbReference type="ARBA" id="ARBA00022842"/>
    </source>
</evidence>
<proteinExistence type="predicted"/>
<gene>
    <name evidence="4" type="ORF">ACFFRE_05600</name>
</gene>
<name>A0ABV6C1P7_9ACTN</name>
<dbReference type="EMBL" id="JBHLYQ010000039">
    <property type="protein sequence ID" value="MFC0081620.1"/>
    <property type="molecule type" value="Genomic_DNA"/>
</dbReference>
<dbReference type="RefSeq" id="WP_377788909.1">
    <property type="nucleotide sequence ID" value="NZ_JBHLYQ010000039.1"/>
</dbReference>
<keyword evidence="2" id="KW-0378">Hydrolase</keyword>
<protein>
    <submittedName>
        <fullName evidence="4">Inositol monophosphatase family protein</fullName>
    </submittedName>
</protein>
<evidence type="ECO:0000256" key="2">
    <source>
        <dbReference type="ARBA" id="ARBA00022801"/>
    </source>
</evidence>
<evidence type="ECO:0000313" key="5">
    <source>
        <dbReference type="Proteomes" id="UP001589788"/>
    </source>
</evidence>
<dbReference type="Proteomes" id="UP001589788">
    <property type="component" value="Unassembled WGS sequence"/>
</dbReference>